<evidence type="ECO:0000259" key="2">
    <source>
        <dbReference type="Pfam" id="PF12680"/>
    </source>
</evidence>
<dbReference type="SUPFAM" id="SSF54427">
    <property type="entry name" value="NTF2-like"/>
    <property type="match status" value="1"/>
</dbReference>
<dbReference type="Pfam" id="PF12680">
    <property type="entry name" value="SnoaL_2"/>
    <property type="match status" value="1"/>
</dbReference>
<protein>
    <submittedName>
        <fullName evidence="3">SnoaL-like aldol condensation-catalyzing enzyme</fullName>
    </submittedName>
</protein>
<gene>
    <name evidence="3" type="ORF">HNP60_003034</name>
</gene>
<dbReference type="EMBL" id="JACHKA010000001">
    <property type="protein sequence ID" value="MBB5987060.1"/>
    <property type="molecule type" value="Genomic_DNA"/>
</dbReference>
<dbReference type="InterPro" id="IPR037401">
    <property type="entry name" value="SnoaL-like"/>
</dbReference>
<evidence type="ECO:0000313" key="4">
    <source>
        <dbReference type="Proteomes" id="UP001138540"/>
    </source>
</evidence>
<feature type="chain" id="PRO_5046618924" evidence="1">
    <location>
        <begin position="23"/>
        <end position="170"/>
    </location>
</feature>
<feature type="domain" description="SnoaL-like" evidence="2">
    <location>
        <begin position="61"/>
        <end position="154"/>
    </location>
</feature>
<dbReference type="Gene3D" id="3.10.450.50">
    <property type="match status" value="1"/>
</dbReference>
<dbReference type="Proteomes" id="UP001138540">
    <property type="component" value="Unassembled WGS sequence"/>
</dbReference>
<sequence>MLRHSLAALALLSLAAPMPAQAQEPVTGVDNPEALFTDSDPVLHRNKQAALHIMRELLQCNHWSDAGQWLTERYIQHNPNVVSGLAPVMKYFGSRPRTEPCGPLKTPIVAVFAQGDLVSVVMGRTLPHPTEPGKTYSTSWFDMWRFVDGKADEHWDAAELARPRPAPPAK</sequence>
<keyword evidence="4" id="KW-1185">Reference proteome</keyword>
<proteinExistence type="predicted"/>
<comment type="caution">
    <text evidence="3">The sequence shown here is derived from an EMBL/GenBank/DDBJ whole genome shotgun (WGS) entry which is preliminary data.</text>
</comment>
<reference evidence="3 4" key="1">
    <citation type="submission" date="2020-08" db="EMBL/GenBank/DDBJ databases">
        <title>Exploring microbial biodiversity for novel pathways involved in the catabolism of aromatic compounds derived from lignin.</title>
        <authorList>
            <person name="Elkins J."/>
        </authorList>
    </citation>
    <scope>NUCLEOTIDE SEQUENCE [LARGE SCALE GENOMIC DNA]</scope>
    <source>
        <strain evidence="3 4">B1D3A</strain>
    </source>
</reference>
<dbReference type="InterPro" id="IPR032710">
    <property type="entry name" value="NTF2-like_dom_sf"/>
</dbReference>
<organism evidence="3 4">
    <name type="scientific">Sphingobium lignivorans</name>
    <dbReference type="NCBI Taxonomy" id="2735886"/>
    <lineage>
        <taxon>Bacteria</taxon>
        <taxon>Pseudomonadati</taxon>
        <taxon>Pseudomonadota</taxon>
        <taxon>Alphaproteobacteria</taxon>
        <taxon>Sphingomonadales</taxon>
        <taxon>Sphingomonadaceae</taxon>
        <taxon>Sphingobium</taxon>
    </lineage>
</organism>
<keyword evidence="1" id="KW-0732">Signal</keyword>
<dbReference type="RefSeq" id="WP_184053170.1">
    <property type="nucleotide sequence ID" value="NZ_JACHKA010000001.1"/>
</dbReference>
<evidence type="ECO:0000313" key="3">
    <source>
        <dbReference type="EMBL" id="MBB5987060.1"/>
    </source>
</evidence>
<feature type="signal peptide" evidence="1">
    <location>
        <begin position="1"/>
        <end position="22"/>
    </location>
</feature>
<evidence type="ECO:0000256" key="1">
    <source>
        <dbReference type="SAM" id="SignalP"/>
    </source>
</evidence>
<accession>A0ABR6NIE8</accession>
<name>A0ABR6NIE8_9SPHN</name>